<dbReference type="AlphaFoldDB" id="A0A1V4EX40"/>
<accession>A0A1V4EX40</accession>
<evidence type="ECO:0000313" key="1">
    <source>
        <dbReference type="EMBL" id="OPG17505.1"/>
    </source>
</evidence>
<dbReference type="SUPFAM" id="SSF53756">
    <property type="entry name" value="UDP-Glycosyltransferase/glycogen phosphorylase"/>
    <property type="match status" value="1"/>
</dbReference>
<reference evidence="1 2" key="1">
    <citation type="submission" date="2017-02" db="EMBL/GenBank/DDBJ databases">
        <title>Draft genome of Acidibacillus ferrooxidans Huett2.</title>
        <authorList>
            <person name="Schopf S."/>
        </authorList>
    </citation>
    <scope>NUCLEOTIDE SEQUENCE [LARGE SCALE GENOMIC DNA]</scope>
    <source>
        <strain evidence="1 2">Huett2</strain>
    </source>
</reference>
<dbReference type="EMBL" id="MWPS01000003">
    <property type="protein sequence ID" value="OPG17505.1"/>
    <property type="molecule type" value="Genomic_DNA"/>
</dbReference>
<comment type="caution">
    <text evidence="1">The sequence shown here is derived from an EMBL/GenBank/DDBJ whole genome shotgun (WGS) entry which is preliminary data.</text>
</comment>
<name>A0A1V4EX40_9BACL</name>
<keyword evidence="2" id="KW-1185">Reference proteome</keyword>
<organism evidence="1 2">
    <name type="scientific">Ferroacidibacillus organovorans</name>
    <dbReference type="NCBI Taxonomy" id="1765683"/>
    <lineage>
        <taxon>Bacteria</taxon>
        <taxon>Bacillati</taxon>
        <taxon>Bacillota</taxon>
        <taxon>Bacilli</taxon>
        <taxon>Bacillales</taxon>
        <taxon>Alicyclobacillaceae</taxon>
        <taxon>Ferroacidibacillus</taxon>
    </lineage>
</organism>
<sequence>MRLQDQLQRHGVEVAISCDSSRSERTVGRHVHIVDVARRIEEDLALPQCSYTAGFSRMVALSDDARVVERLQDALRGARAILASNPRLVAYARTAAPHVPVFWVRDGCEPFSRHASREMADRVHMLAAVHEHRLLFAGTLRAAEPLRRFAELIARLRLSGVRVKGVVAGPLETPAAVANLRSLRSDLIDYVGAWDRADMQALISACAATVQLEDGWSVSALAHEAACMGAPLLLQRSVARLITENGMAEAVLRTNRVCHAHPLLSRCKQALAALSDESCRESFGLRDLLGEMRISQMDEVKALISVCDENDPCLI</sequence>
<evidence type="ECO:0000313" key="2">
    <source>
        <dbReference type="Proteomes" id="UP000190229"/>
    </source>
</evidence>
<proteinExistence type="predicted"/>
<gene>
    <name evidence="1" type="ORF">B2M26_01910</name>
</gene>
<protein>
    <submittedName>
        <fullName evidence="1">Uncharacterized protein</fullName>
    </submittedName>
</protein>
<dbReference type="Proteomes" id="UP000190229">
    <property type="component" value="Unassembled WGS sequence"/>
</dbReference>